<dbReference type="AlphaFoldDB" id="A0A0H5QP04"/>
<organism evidence="2">
    <name type="scientific">Spongospora subterranea</name>
    <dbReference type="NCBI Taxonomy" id="70186"/>
    <lineage>
        <taxon>Eukaryota</taxon>
        <taxon>Sar</taxon>
        <taxon>Rhizaria</taxon>
        <taxon>Endomyxa</taxon>
        <taxon>Phytomyxea</taxon>
        <taxon>Plasmodiophorida</taxon>
        <taxon>Plasmodiophoridae</taxon>
        <taxon>Spongospora</taxon>
    </lineage>
</organism>
<dbReference type="EMBL" id="HACM01002885">
    <property type="protein sequence ID" value="CRZ03327.1"/>
    <property type="molecule type" value="Transcribed_RNA"/>
</dbReference>
<dbReference type="InterPro" id="IPR056671">
    <property type="entry name" value="DUF7769"/>
</dbReference>
<evidence type="ECO:0000313" key="2">
    <source>
        <dbReference type="EMBL" id="CRZ03327.1"/>
    </source>
</evidence>
<dbReference type="PANTHER" id="PTHR33889">
    <property type="entry name" value="OS04G0681850 PROTEIN"/>
    <property type="match status" value="1"/>
</dbReference>
<protein>
    <recommendedName>
        <fullName evidence="1">DUF7769 domain-containing protein</fullName>
    </recommendedName>
</protein>
<accession>A0A0H5QP04</accession>
<dbReference type="PANTHER" id="PTHR33889:SF1">
    <property type="entry name" value="OS03G0834800 PROTEIN"/>
    <property type="match status" value="1"/>
</dbReference>
<name>A0A0H5QP04_9EUKA</name>
<dbReference type="Pfam" id="PF24964">
    <property type="entry name" value="DUF7769"/>
    <property type="match status" value="1"/>
</dbReference>
<evidence type="ECO:0000259" key="1">
    <source>
        <dbReference type="Pfam" id="PF24964"/>
    </source>
</evidence>
<proteinExistence type="predicted"/>
<reference evidence="2" key="1">
    <citation type="submission" date="2015-04" db="EMBL/GenBank/DDBJ databases">
        <title>The genome sequence of the plant pathogenic Rhizarian Plasmodiophora brassicae reveals insights in its biotrophic life cycle and the origin of chitin synthesis.</title>
        <authorList>
            <person name="Schwelm A."/>
            <person name="Fogelqvist J."/>
            <person name="Knaust A."/>
            <person name="Julke S."/>
            <person name="Lilja T."/>
            <person name="Dhandapani V."/>
            <person name="Bonilla-Rosso G."/>
            <person name="Karlsson M."/>
            <person name="Shevchenko A."/>
            <person name="Choi S.R."/>
            <person name="Kim H.G."/>
            <person name="Park J.Y."/>
            <person name="Lim Y.P."/>
            <person name="Ludwig-Muller J."/>
            <person name="Dixelius C."/>
        </authorList>
    </citation>
    <scope>NUCLEOTIDE SEQUENCE</scope>
    <source>
        <tissue evidence="2">Potato root galls</tissue>
    </source>
</reference>
<sequence>MEDNGNLDNRRIGSKGKELTPEQRRNVYEFMLERTVDGNLRYGAMKAAATEFLITRKVVSNIWSQGRKSKENGSIATDFTSRKIGKVGRKRNAIGLAEIQAIPLRLQCNIRWMAHALNIGWPLCMVVSRRGL</sequence>
<feature type="domain" description="DUF7769" evidence="1">
    <location>
        <begin position="19"/>
        <end position="73"/>
    </location>
</feature>